<organism evidence="1 2">
    <name type="scientific">Schizopora paradoxa</name>
    <dbReference type="NCBI Taxonomy" id="27342"/>
    <lineage>
        <taxon>Eukaryota</taxon>
        <taxon>Fungi</taxon>
        <taxon>Dikarya</taxon>
        <taxon>Basidiomycota</taxon>
        <taxon>Agaricomycotina</taxon>
        <taxon>Agaricomycetes</taxon>
        <taxon>Hymenochaetales</taxon>
        <taxon>Schizoporaceae</taxon>
        <taxon>Schizopora</taxon>
    </lineage>
</organism>
<keyword evidence="2" id="KW-1185">Reference proteome</keyword>
<dbReference type="InParanoid" id="A0A0H2R395"/>
<evidence type="ECO:0000313" key="1">
    <source>
        <dbReference type="EMBL" id="KLO03898.1"/>
    </source>
</evidence>
<dbReference type="EMBL" id="KQ086902">
    <property type="protein sequence ID" value="KLO03898.1"/>
    <property type="molecule type" value="Genomic_DNA"/>
</dbReference>
<name>A0A0H2R395_9AGAM</name>
<reference evidence="1 2" key="1">
    <citation type="submission" date="2015-04" db="EMBL/GenBank/DDBJ databases">
        <title>Complete genome sequence of Schizopora paradoxa KUC8140, a cosmopolitan wood degrader in East Asia.</title>
        <authorList>
            <consortium name="DOE Joint Genome Institute"/>
            <person name="Min B."/>
            <person name="Park H."/>
            <person name="Jang Y."/>
            <person name="Kim J.-J."/>
            <person name="Kim K.H."/>
            <person name="Pangilinan J."/>
            <person name="Lipzen A."/>
            <person name="Riley R."/>
            <person name="Grigoriev I.V."/>
            <person name="Spatafora J.W."/>
            <person name="Choi I.-G."/>
        </authorList>
    </citation>
    <scope>NUCLEOTIDE SEQUENCE [LARGE SCALE GENOMIC DNA]</scope>
    <source>
        <strain evidence="1 2">KUC8140</strain>
    </source>
</reference>
<dbReference type="Proteomes" id="UP000053477">
    <property type="component" value="Unassembled WGS sequence"/>
</dbReference>
<accession>A0A0H2R395</accession>
<evidence type="ECO:0008006" key="3">
    <source>
        <dbReference type="Google" id="ProtNLM"/>
    </source>
</evidence>
<sequence length="230" mass="24903">MDFSLEASHDHCNDHALLSSVAEILDNVQMEPSLTDLTIEIVGFRSDACAAFGYKLSGMTFRILHSFTSRSLSHDDISRFAIRQPNLEYLTIGGSECEGVCPLQLLEHCGRIVSLTGHGVASCVSSIVPGNPVTDVWILDASRTYGEDCQFMNVLLKLRESSASITHLTLSFPAAQLDILSLILIAAPQVEMLDLRESDSVGRKVPGSQAVERLQEMGISTPNAAEAPIS</sequence>
<proteinExistence type="predicted"/>
<gene>
    <name evidence="1" type="ORF">SCHPADRAFT_948202</name>
</gene>
<dbReference type="AlphaFoldDB" id="A0A0H2R395"/>
<evidence type="ECO:0000313" key="2">
    <source>
        <dbReference type="Proteomes" id="UP000053477"/>
    </source>
</evidence>
<protein>
    <recommendedName>
        <fullName evidence="3">F-box domain-containing protein</fullName>
    </recommendedName>
</protein>